<dbReference type="PANTHER" id="PTHR46766">
    <property type="entry name" value="GLUTAMINE-RICH PROTEIN 2"/>
    <property type="match status" value="1"/>
</dbReference>
<dbReference type="GO" id="GO:0052572">
    <property type="term" value="P:response to host immune response"/>
    <property type="evidence" value="ECO:0007669"/>
    <property type="project" value="TreeGrafter"/>
</dbReference>
<dbReference type="Gene3D" id="1.20.1260.20">
    <property type="entry name" value="PPE superfamily"/>
    <property type="match status" value="1"/>
</dbReference>
<evidence type="ECO:0000256" key="2">
    <source>
        <dbReference type="SAM" id="MobiDB-lite"/>
    </source>
</evidence>
<organism evidence="5 6">
    <name type="scientific">Mycolicibacterium vulneris</name>
    <dbReference type="NCBI Taxonomy" id="547163"/>
    <lineage>
        <taxon>Bacteria</taxon>
        <taxon>Bacillati</taxon>
        <taxon>Actinomycetota</taxon>
        <taxon>Actinomycetes</taxon>
        <taxon>Mycobacteriales</taxon>
        <taxon>Mycobacteriaceae</taxon>
        <taxon>Mycolicibacterium</taxon>
    </lineage>
</organism>
<dbReference type="RefSeq" id="WP_085292857.1">
    <property type="nucleotide sequence ID" value="NZ_NCXM01000045.1"/>
</dbReference>
<keyword evidence="6" id="KW-1185">Reference proteome</keyword>
<feature type="domain" description="PPE" evidence="3">
    <location>
        <begin position="6"/>
        <end position="168"/>
    </location>
</feature>
<reference evidence="5 6" key="1">
    <citation type="submission" date="2017-04" db="EMBL/GenBank/DDBJ databases">
        <title>The new phylogeny of genus Mycobacterium.</title>
        <authorList>
            <person name="Tortoli E."/>
            <person name="Trovato A."/>
            <person name="Cirillo D.M."/>
        </authorList>
    </citation>
    <scope>NUCLEOTIDE SEQUENCE [LARGE SCALE GENOMIC DNA]</scope>
    <source>
        <strain evidence="5 6">DSM 45247</strain>
    </source>
</reference>
<evidence type="ECO:0000313" key="6">
    <source>
        <dbReference type="Proteomes" id="UP000242320"/>
    </source>
</evidence>
<feature type="region of interest" description="Disordered" evidence="2">
    <location>
        <begin position="392"/>
        <end position="432"/>
    </location>
</feature>
<name>A0A1X2KJE1_9MYCO</name>
<dbReference type="Pfam" id="PF18878">
    <property type="entry name" value="PPE-PPW"/>
    <property type="match status" value="1"/>
</dbReference>
<dbReference type="PANTHER" id="PTHR46766:SF1">
    <property type="entry name" value="GLUTAMINE-RICH PROTEIN 2"/>
    <property type="match status" value="1"/>
</dbReference>
<proteinExistence type="inferred from homology"/>
<evidence type="ECO:0000259" key="3">
    <source>
        <dbReference type="Pfam" id="PF00823"/>
    </source>
</evidence>
<dbReference type="InterPro" id="IPR000030">
    <property type="entry name" value="PPE_dom"/>
</dbReference>
<feature type="region of interest" description="Disordered" evidence="2">
    <location>
        <begin position="492"/>
        <end position="525"/>
    </location>
</feature>
<evidence type="ECO:0000313" key="5">
    <source>
        <dbReference type="EMBL" id="OSC21906.1"/>
    </source>
</evidence>
<sequence length="525" mass="52874">MTAPIWMAFPPEVHSALLSSGPGPAGLLASAASWTALSETYASVADELSQTLAAAQAGAWEGPTAERYVAAHVPYLMWLVQASTKSAAMAASQETAATAYTAALAAMPTLPELAGNHAVHGALLATNFFGINTIPIAVNEADYTRMWTQAATTMSTYQAVATTAVAAAPQSDPAPQIMADPTGVQTGQGTTGATYGGQGNSDQGILPIVDDDSGNPDDLSWWINRFLEGPETFFRDIELILQNPLAFLENPGPILTQFYYDFFGVIADLLGHLSQAIQFFPQLLLTPLLVPGLAGGGASLVALAAIQPNAPVGAPAEAAAPAPEPTAAPATTGSTAPLGAPAAAAPAPATAPASAPATAPASAPATAGPPPPGGVGGAPYPYLVGGPAAGSGMGISSSAQRKASEPDSSAAAAAAAASAAEKQRARRRRRATMKDHYHGYEFMDLEPDAGSLDPMMDPVASAASVASDRGAGPLGFAGTTRKETTEAAGLTTLAGGEFGSGPTAPMLPGSWDTDEPRNFSGPSTD</sequence>
<dbReference type="EMBL" id="NCXM01000045">
    <property type="protein sequence ID" value="OSC21906.1"/>
    <property type="molecule type" value="Genomic_DNA"/>
</dbReference>
<comment type="similarity">
    <text evidence="1">Belongs to the mycobacterial PPE family.</text>
</comment>
<evidence type="ECO:0008006" key="7">
    <source>
        <dbReference type="Google" id="ProtNLM"/>
    </source>
</evidence>
<dbReference type="OrthoDB" id="4753487at2"/>
<dbReference type="AlphaFoldDB" id="A0A1X2KJE1"/>
<dbReference type="InterPro" id="IPR043641">
    <property type="entry name" value="PPE-PPW_C"/>
</dbReference>
<evidence type="ECO:0000259" key="4">
    <source>
        <dbReference type="Pfam" id="PF18878"/>
    </source>
</evidence>
<protein>
    <recommendedName>
        <fullName evidence="7">PPE family protein</fullName>
    </recommendedName>
</protein>
<dbReference type="Proteomes" id="UP000242320">
    <property type="component" value="Unassembled WGS sequence"/>
</dbReference>
<gene>
    <name evidence="5" type="ORF">B8W69_27580</name>
</gene>
<feature type="compositionally biased region" description="Low complexity" evidence="2">
    <location>
        <begin position="408"/>
        <end position="420"/>
    </location>
</feature>
<dbReference type="InterPro" id="IPR038332">
    <property type="entry name" value="PPE_sf"/>
</dbReference>
<feature type="compositionally biased region" description="Low complexity" evidence="2">
    <location>
        <begin position="313"/>
        <end position="366"/>
    </location>
</feature>
<comment type="caution">
    <text evidence="5">The sequence shown here is derived from an EMBL/GenBank/DDBJ whole genome shotgun (WGS) entry which is preliminary data.</text>
</comment>
<dbReference type="SUPFAM" id="SSF140459">
    <property type="entry name" value="PE/PPE dimer-like"/>
    <property type="match status" value="1"/>
</dbReference>
<accession>A0A1X2KJE1</accession>
<feature type="region of interest" description="Disordered" evidence="2">
    <location>
        <begin position="313"/>
        <end position="372"/>
    </location>
</feature>
<feature type="domain" description="PPE-PPW subfamily C-terminal" evidence="4">
    <location>
        <begin position="465"/>
        <end position="511"/>
    </location>
</feature>
<dbReference type="Pfam" id="PF00823">
    <property type="entry name" value="PPE"/>
    <property type="match status" value="1"/>
</dbReference>
<evidence type="ECO:0000256" key="1">
    <source>
        <dbReference type="ARBA" id="ARBA00010652"/>
    </source>
</evidence>